<proteinExistence type="predicted"/>
<dbReference type="GO" id="GO:1904680">
    <property type="term" value="F:peptide transmembrane transporter activity"/>
    <property type="evidence" value="ECO:0007669"/>
    <property type="project" value="TreeGrafter"/>
</dbReference>
<evidence type="ECO:0000256" key="1">
    <source>
        <dbReference type="ARBA" id="ARBA00022729"/>
    </source>
</evidence>
<dbReference type="PIRSF" id="PIRSF002741">
    <property type="entry name" value="MppA"/>
    <property type="match status" value="1"/>
</dbReference>
<accession>A0A7L4YLJ9</accession>
<dbReference type="Pfam" id="PF00496">
    <property type="entry name" value="SBP_bac_5"/>
    <property type="match status" value="1"/>
</dbReference>
<dbReference type="PANTHER" id="PTHR30290">
    <property type="entry name" value="PERIPLASMIC BINDING COMPONENT OF ABC TRANSPORTER"/>
    <property type="match status" value="1"/>
</dbReference>
<reference evidence="3 4" key="1">
    <citation type="journal article" date="2018" name="Int. J. Syst. Evol. Microbiol.">
        <title>Epidermidibacterium keratini gen. nov., sp. nov., a member of the family Sporichthyaceae, isolated from keratin epidermis.</title>
        <authorList>
            <person name="Lee D.G."/>
            <person name="Trujillo M.E."/>
            <person name="Kang S."/>
            <person name="Nam J.J."/>
            <person name="Kim Y.J."/>
        </authorList>
    </citation>
    <scope>NUCLEOTIDE SEQUENCE [LARGE SCALE GENOMIC DNA]</scope>
    <source>
        <strain evidence="3 4">EPI-7</strain>
    </source>
</reference>
<dbReference type="Gene3D" id="3.10.105.10">
    <property type="entry name" value="Dipeptide-binding Protein, Domain 3"/>
    <property type="match status" value="1"/>
</dbReference>
<feature type="domain" description="Solute-binding protein family 5" evidence="2">
    <location>
        <begin position="52"/>
        <end position="376"/>
    </location>
</feature>
<dbReference type="AlphaFoldDB" id="A0A7L4YLJ9"/>
<dbReference type="Gene3D" id="3.90.76.10">
    <property type="entry name" value="Dipeptide-binding Protein, Domain 1"/>
    <property type="match status" value="1"/>
</dbReference>
<sequence length="484" mass="52565">MEDSEVDPNATFTWMYSVGNTSFDPNTITTNNSQMYLYPIYDSLVRIDAAGEPQPMLASDWKVSDDGLSITMNLIEGWSYHDGTPFDAQSVKANLERNKTPGGWNEQALADVTNVDVVDSNTVTITTKSGAPALIPILGGSAGMMMSPAVFNDPNQGLTPTGGSGAFRMTAYQPGSSVEYTAVDNYWDPEALKVAKMVYLISGDDNARLNSVITGQADSTFLRASMYQAAKDAGQVVCEAPSLSSYNISLNTQRSEFGSKEVREAINYAIDRDSIAAVTDGFCKPGIQMYPEFYYAANDDLSPDKYGYDPKKATELLKSAGLEGGFEFTLEVMNLAIYQQIAEIVQANLQAVNIKMNIVPVDIGKLADDFSVSKTADAALSEQKAEQDPSIQVESYMLPEGFNNPGGWTNDDIVKLAEEAKGGKTTEERAASYGKLFQLAYDEASPLVTLCHLTTPFVMNDQTMGVEIYADATRQFRGVAKKKA</sequence>
<dbReference type="KEGG" id="eke:EK0264_06180"/>
<dbReference type="Proteomes" id="UP000463857">
    <property type="component" value="Chromosome"/>
</dbReference>
<dbReference type="SUPFAM" id="SSF53850">
    <property type="entry name" value="Periplasmic binding protein-like II"/>
    <property type="match status" value="1"/>
</dbReference>
<dbReference type="Gene3D" id="3.40.190.10">
    <property type="entry name" value="Periplasmic binding protein-like II"/>
    <property type="match status" value="1"/>
</dbReference>
<organism evidence="3 4">
    <name type="scientific">Epidermidibacterium keratini</name>
    <dbReference type="NCBI Taxonomy" id="1891644"/>
    <lineage>
        <taxon>Bacteria</taxon>
        <taxon>Bacillati</taxon>
        <taxon>Actinomycetota</taxon>
        <taxon>Actinomycetes</taxon>
        <taxon>Sporichthyales</taxon>
        <taxon>Sporichthyaceae</taxon>
        <taxon>Epidermidibacterium</taxon>
    </lineage>
</organism>
<dbReference type="EMBL" id="CP047156">
    <property type="protein sequence ID" value="QHB99911.1"/>
    <property type="molecule type" value="Genomic_DNA"/>
</dbReference>
<name>A0A7L4YLJ9_9ACTN</name>
<dbReference type="InterPro" id="IPR039424">
    <property type="entry name" value="SBP_5"/>
</dbReference>
<dbReference type="InterPro" id="IPR000914">
    <property type="entry name" value="SBP_5_dom"/>
</dbReference>
<dbReference type="PANTHER" id="PTHR30290:SF38">
    <property type="entry name" value="D,D-DIPEPTIDE-BINDING PERIPLASMIC PROTEIN DDPA-RELATED"/>
    <property type="match status" value="1"/>
</dbReference>
<dbReference type="GO" id="GO:0042597">
    <property type="term" value="C:periplasmic space"/>
    <property type="evidence" value="ECO:0007669"/>
    <property type="project" value="UniProtKB-ARBA"/>
</dbReference>
<dbReference type="GO" id="GO:0015833">
    <property type="term" value="P:peptide transport"/>
    <property type="evidence" value="ECO:0007669"/>
    <property type="project" value="TreeGrafter"/>
</dbReference>
<dbReference type="GO" id="GO:0043190">
    <property type="term" value="C:ATP-binding cassette (ABC) transporter complex"/>
    <property type="evidence" value="ECO:0007669"/>
    <property type="project" value="InterPro"/>
</dbReference>
<dbReference type="InParanoid" id="A0A7L4YLJ9"/>
<evidence type="ECO:0000313" key="3">
    <source>
        <dbReference type="EMBL" id="QHB99911.1"/>
    </source>
</evidence>
<evidence type="ECO:0000313" key="4">
    <source>
        <dbReference type="Proteomes" id="UP000463857"/>
    </source>
</evidence>
<dbReference type="InterPro" id="IPR030678">
    <property type="entry name" value="Peptide/Ni-bd"/>
</dbReference>
<dbReference type="OrthoDB" id="9803988at2"/>
<dbReference type="FunCoup" id="A0A7L4YLJ9">
    <property type="interactions" value="69"/>
</dbReference>
<protein>
    <recommendedName>
        <fullName evidence="2">Solute-binding protein family 5 domain-containing protein</fullName>
    </recommendedName>
</protein>
<evidence type="ECO:0000259" key="2">
    <source>
        <dbReference type="Pfam" id="PF00496"/>
    </source>
</evidence>
<dbReference type="RefSeq" id="WP_159543954.1">
    <property type="nucleotide sequence ID" value="NZ_CP047156.1"/>
</dbReference>
<keyword evidence="4" id="KW-1185">Reference proteome</keyword>
<gene>
    <name evidence="3" type="ORF">EK0264_06180</name>
</gene>
<keyword evidence="1" id="KW-0732">Signal</keyword>